<evidence type="ECO:0000259" key="9">
    <source>
        <dbReference type="SMART" id="SM00014"/>
    </source>
</evidence>
<gene>
    <name evidence="10" type="ORF">Glove_328g28</name>
</gene>
<evidence type="ECO:0000256" key="4">
    <source>
        <dbReference type="ARBA" id="ARBA00022824"/>
    </source>
</evidence>
<sequence>MKHDAKTLQPSIVEYSSLDAGILPEKYYEKLMNPFRIQLRRIFLPLIYKETNLLVKIQNKFRNPLLDGFFIYSSILGNPIFFVLSLPLSFWFGYGEFARGLAFVVSTGVILSGFIKDFLCLPRPISPPVKRLINSYVRLEYGFPSTHSTNSVSIALFLLTHLLTMDHNMTLWMKYLYLMGLFFYCASIVCGRIYCGMHSICDVIAGTIIGIFVWWFQVTYQKHLDNVIISDDWFVPAGTILGSISLIYLFPEPVDKCPCIEDCISSIGVILGVTVGSWRFGNSSYSLPNGNVPYDYNKIGIFLSLVRVIFGLLIIFTFRIVMKKFLYTILKPIYTFKYQESDLSVKNSIIEDNNLTLTTNTSIEPFNNKKMNVNGSAKRVTLIKSSNKIINNYNRNRSKFNIDITVKLIVYSGIAWLATDGIPVLFEILGMSYEKV</sequence>
<evidence type="ECO:0000256" key="8">
    <source>
        <dbReference type="SAM" id="Phobius"/>
    </source>
</evidence>
<dbReference type="PANTHER" id="PTHR14969">
    <property type="entry name" value="SPHINGOSINE-1-PHOSPHATE PHOSPHOHYDROLASE"/>
    <property type="match status" value="1"/>
</dbReference>
<comment type="subcellular location">
    <subcellularLocation>
        <location evidence="1">Endoplasmic reticulum membrane</location>
        <topology evidence="1">Multi-pass membrane protein</topology>
    </subcellularLocation>
</comment>
<dbReference type="STRING" id="1348612.A0A397HKX1"/>
<accession>A0A397HKX1</accession>
<feature type="transmembrane region" description="Helical" evidence="8">
    <location>
        <begin position="100"/>
        <end position="120"/>
    </location>
</feature>
<evidence type="ECO:0000313" key="10">
    <source>
        <dbReference type="EMBL" id="RHZ63729.1"/>
    </source>
</evidence>
<evidence type="ECO:0000256" key="5">
    <source>
        <dbReference type="ARBA" id="ARBA00022989"/>
    </source>
</evidence>
<dbReference type="Pfam" id="PF01569">
    <property type="entry name" value="PAP2"/>
    <property type="match status" value="1"/>
</dbReference>
<feature type="domain" description="Phosphatidic acid phosphatase type 2/haloperoxidase" evidence="9">
    <location>
        <begin position="98"/>
        <end position="218"/>
    </location>
</feature>
<dbReference type="InterPro" id="IPR000326">
    <property type="entry name" value="PAP2/HPO"/>
</dbReference>
<dbReference type="SUPFAM" id="SSF48317">
    <property type="entry name" value="Acid phosphatase/Vanadium-dependent haloperoxidase"/>
    <property type="match status" value="1"/>
</dbReference>
<dbReference type="GO" id="GO:0042392">
    <property type="term" value="F:sphingosine-1-phosphate phosphatase activity"/>
    <property type="evidence" value="ECO:0007669"/>
    <property type="project" value="TreeGrafter"/>
</dbReference>
<name>A0A397HKX1_9GLOM</name>
<feature type="transmembrane region" description="Helical" evidence="8">
    <location>
        <begin position="200"/>
        <end position="218"/>
    </location>
</feature>
<feature type="transmembrane region" description="Helical" evidence="8">
    <location>
        <begin position="233"/>
        <end position="251"/>
    </location>
</feature>
<feature type="transmembrane region" description="Helical" evidence="8">
    <location>
        <begin position="69"/>
        <end position="94"/>
    </location>
</feature>
<dbReference type="EMBL" id="PQFF01000300">
    <property type="protein sequence ID" value="RHZ63729.1"/>
    <property type="molecule type" value="Genomic_DNA"/>
</dbReference>
<keyword evidence="6 8" id="KW-0472">Membrane</keyword>
<dbReference type="OrthoDB" id="301434at2759"/>
<feature type="transmembrane region" description="Helical" evidence="8">
    <location>
        <begin position="301"/>
        <end position="321"/>
    </location>
</feature>
<keyword evidence="3" id="KW-0378">Hydrolase</keyword>
<feature type="transmembrane region" description="Helical" evidence="8">
    <location>
        <begin position="141"/>
        <end position="163"/>
    </location>
</feature>
<evidence type="ECO:0000256" key="1">
    <source>
        <dbReference type="ARBA" id="ARBA00004477"/>
    </source>
</evidence>
<proteinExistence type="inferred from homology"/>
<keyword evidence="2 8" id="KW-0812">Transmembrane</keyword>
<evidence type="ECO:0000256" key="7">
    <source>
        <dbReference type="ARBA" id="ARBA00038324"/>
    </source>
</evidence>
<comment type="similarity">
    <text evidence="7">Belongs to the type 2 lipid phosphate phosphatase family.</text>
</comment>
<dbReference type="PANTHER" id="PTHR14969:SF28">
    <property type="entry name" value="DIHYDROSPHINGOSINE 1-PHOSPHATE PHOSPHATASE LCB3-RELATED"/>
    <property type="match status" value="1"/>
</dbReference>
<feature type="transmembrane region" description="Helical" evidence="8">
    <location>
        <begin position="175"/>
        <end position="195"/>
    </location>
</feature>
<evidence type="ECO:0000256" key="3">
    <source>
        <dbReference type="ARBA" id="ARBA00022801"/>
    </source>
</evidence>
<dbReference type="CDD" id="cd03388">
    <property type="entry name" value="PAP2_SPPase1"/>
    <property type="match status" value="1"/>
</dbReference>
<dbReference type="Proteomes" id="UP000266861">
    <property type="component" value="Unassembled WGS sequence"/>
</dbReference>
<evidence type="ECO:0000313" key="11">
    <source>
        <dbReference type="Proteomes" id="UP000266861"/>
    </source>
</evidence>
<reference evidence="10 11" key="1">
    <citation type="submission" date="2018-08" db="EMBL/GenBank/DDBJ databases">
        <title>Genome and evolution of the arbuscular mycorrhizal fungus Diversispora epigaea (formerly Glomus versiforme) and its bacterial endosymbionts.</title>
        <authorList>
            <person name="Sun X."/>
            <person name="Fei Z."/>
            <person name="Harrison M."/>
        </authorList>
    </citation>
    <scope>NUCLEOTIDE SEQUENCE [LARGE SCALE GENOMIC DNA]</scope>
    <source>
        <strain evidence="10 11">IT104</strain>
    </source>
</reference>
<evidence type="ECO:0000256" key="2">
    <source>
        <dbReference type="ARBA" id="ARBA00022692"/>
    </source>
</evidence>
<feature type="transmembrane region" description="Helical" evidence="8">
    <location>
        <begin position="263"/>
        <end position="281"/>
    </location>
</feature>
<feature type="transmembrane region" description="Helical" evidence="8">
    <location>
        <begin position="404"/>
        <end position="426"/>
    </location>
</feature>
<dbReference type="Gene3D" id="1.20.144.10">
    <property type="entry name" value="Phosphatidic acid phosphatase type 2/haloperoxidase"/>
    <property type="match status" value="1"/>
</dbReference>
<protein>
    <recommendedName>
        <fullName evidence="9">Phosphatidic acid phosphatase type 2/haloperoxidase domain-containing protein</fullName>
    </recommendedName>
</protein>
<dbReference type="SMART" id="SM00014">
    <property type="entry name" value="acidPPc"/>
    <property type="match status" value="1"/>
</dbReference>
<keyword evidence="5 8" id="KW-1133">Transmembrane helix</keyword>
<evidence type="ECO:0000256" key="6">
    <source>
        <dbReference type="ARBA" id="ARBA00023136"/>
    </source>
</evidence>
<keyword evidence="4" id="KW-0256">Endoplasmic reticulum</keyword>
<dbReference type="GO" id="GO:0005789">
    <property type="term" value="C:endoplasmic reticulum membrane"/>
    <property type="evidence" value="ECO:0007669"/>
    <property type="project" value="UniProtKB-SubCell"/>
</dbReference>
<dbReference type="InterPro" id="IPR036938">
    <property type="entry name" value="PAP2/HPO_sf"/>
</dbReference>
<dbReference type="AlphaFoldDB" id="A0A397HKX1"/>
<organism evidence="10 11">
    <name type="scientific">Diversispora epigaea</name>
    <dbReference type="NCBI Taxonomy" id="1348612"/>
    <lineage>
        <taxon>Eukaryota</taxon>
        <taxon>Fungi</taxon>
        <taxon>Fungi incertae sedis</taxon>
        <taxon>Mucoromycota</taxon>
        <taxon>Glomeromycotina</taxon>
        <taxon>Glomeromycetes</taxon>
        <taxon>Diversisporales</taxon>
        <taxon>Diversisporaceae</taxon>
        <taxon>Diversispora</taxon>
    </lineage>
</organism>
<comment type="caution">
    <text evidence="10">The sequence shown here is derived from an EMBL/GenBank/DDBJ whole genome shotgun (WGS) entry which is preliminary data.</text>
</comment>
<keyword evidence="11" id="KW-1185">Reference proteome</keyword>